<accession>A0ABR2E7A4</accession>
<organism evidence="1 2">
    <name type="scientific">Hibiscus sabdariffa</name>
    <name type="common">roselle</name>
    <dbReference type="NCBI Taxonomy" id="183260"/>
    <lineage>
        <taxon>Eukaryota</taxon>
        <taxon>Viridiplantae</taxon>
        <taxon>Streptophyta</taxon>
        <taxon>Embryophyta</taxon>
        <taxon>Tracheophyta</taxon>
        <taxon>Spermatophyta</taxon>
        <taxon>Magnoliopsida</taxon>
        <taxon>eudicotyledons</taxon>
        <taxon>Gunneridae</taxon>
        <taxon>Pentapetalae</taxon>
        <taxon>rosids</taxon>
        <taxon>malvids</taxon>
        <taxon>Malvales</taxon>
        <taxon>Malvaceae</taxon>
        <taxon>Malvoideae</taxon>
        <taxon>Hibiscus</taxon>
    </lineage>
</organism>
<evidence type="ECO:0000313" key="2">
    <source>
        <dbReference type="Proteomes" id="UP001472677"/>
    </source>
</evidence>
<name>A0ABR2E7A4_9ROSI</name>
<dbReference type="EMBL" id="JBBPBM010000020">
    <property type="protein sequence ID" value="KAK8552430.1"/>
    <property type="molecule type" value="Genomic_DNA"/>
</dbReference>
<protein>
    <submittedName>
        <fullName evidence="1">Uncharacterized protein</fullName>
    </submittedName>
</protein>
<sequence>MLSQNALYIEVPNLFITNVGRANRDASNCLDIFFLEKRSKKIFVLSKAQASAAKEVKKEKKSNPTPFLRKSPLFSSVQDGWSGISKTLTSSLAKKYQYRRR</sequence>
<reference evidence="1 2" key="1">
    <citation type="journal article" date="2024" name="G3 (Bethesda)">
        <title>Genome assembly of Hibiscus sabdariffa L. provides insights into metabolisms of medicinal natural products.</title>
        <authorList>
            <person name="Kim T."/>
        </authorList>
    </citation>
    <scope>NUCLEOTIDE SEQUENCE [LARGE SCALE GENOMIC DNA]</scope>
    <source>
        <strain evidence="1">TK-2024</strain>
        <tissue evidence="1">Old leaves</tissue>
    </source>
</reference>
<evidence type="ECO:0000313" key="1">
    <source>
        <dbReference type="EMBL" id="KAK8552430.1"/>
    </source>
</evidence>
<proteinExistence type="predicted"/>
<keyword evidence="2" id="KW-1185">Reference proteome</keyword>
<comment type="caution">
    <text evidence="1">The sequence shown here is derived from an EMBL/GenBank/DDBJ whole genome shotgun (WGS) entry which is preliminary data.</text>
</comment>
<dbReference type="Proteomes" id="UP001472677">
    <property type="component" value="Unassembled WGS sequence"/>
</dbReference>
<gene>
    <name evidence="1" type="ORF">V6N12_041025</name>
</gene>